<gene>
    <name evidence="1" type="ORF">PACLA_8A072728</name>
</gene>
<comment type="caution">
    <text evidence="1">The sequence shown here is derived from an EMBL/GenBank/DDBJ whole genome shotgun (WGS) entry which is preliminary data.</text>
</comment>
<evidence type="ECO:0000313" key="2">
    <source>
        <dbReference type="Proteomes" id="UP001152795"/>
    </source>
</evidence>
<feature type="non-terminal residue" evidence="1">
    <location>
        <position position="467"/>
    </location>
</feature>
<dbReference type="EMBL" id="CACRXK020019895">
    <property type="protein sequence ID" value="CAB4034178.1"/>
    <property type="molecule type" value="Genomic_DNA"/>
</dbReference>
<dbReference type="OrthoDB" id="5972318at2759"/>
<organism evidence="1 2">
    <name type="scientific">Paramuricea clavata</name>
    <name type="common">Red gorgonian</name>
    <name type="synonym">Violescent sea-whip</name>
    <dbReference type="NCBI Taxonomy" id="317549"/>
    <lineage>
        <taxon>Eukaryota</taxon>
        <taxon>Metazoa</taxon>
        <taxon>Cnidaria</taxon>
        <taxon>Anthozoa</taxon>
        <taxon>Octocorallia</taxon>
        <taxon>Malacalcyonacea</taxon>
        <taxon>Plexauridae</taxon>
        <taxon>Paramuricea</taxon>
    </lineage>
</organism>
<accession>A0A6S7JSW5</accession>
<name>A0A6S7JSW5_PARCT</name>
<protein>
    <submittedName>
        <fullName evidence="1">Uncharacterized protein</fullName>
    </submittedName>
</protein>
<dbReference type="AlphaFoldDB" id="A0A6S7JSW5"/>
<dbReference type="Proteomes" id="UP001152795">
    <property type="component" value="Unassembled WGS sequence"/>
</dbReference>
<keyword evidence="2" id="KW-1185">Reference proteome</keyword>
<reference evidence="1" key="1">
    <citation type="submission" date="2020-04" db="EMBL/GenBank/DDBJ databases">
        <authorList>
            <person name="Alioto T."/>
            <person name="Alioto T."/>
            <person name="Gomez Garrido J."/>
        </authorList>
    </citation>
    <scope>NUCLEOTIDE SEQUENCE</scope>
    <source>
        <strain evidence="1">A484AB</strain>
    </source>
</reference>
<evidence type="ECO:0000313" key="1">
    <source>
        <dbReference type="EMBL" id="CAB4034178.1"/>
    </source>
</evidence>
<sequence length="467" mass="52945">MFRLLYVLNLIGTPVLYAKSVLKTAFKFVCGEYSDPSENSEKDETLCDEFSASVDNLFHLFPEISNFVTGTANDLFRTFHDFSLETGIPAAAVLMSQRKECRRCGKPLQIDQNWKSIVVYHLTRGTYLGCRLSKKCSKCKVYEHYGFFTENGQRTFDSDCLNNEFLMSTDETAIDMMLLKYVNEDIIQGAVSFLLKSKVYNTVHGYSHTVNENTTSEPPVLNSSQEAKKRKFCRSMDMKSKIAGRLCLDRRRLEEAFLLYAILKTHFKYDLGLRHINHDRNDLLRNVVDTFKEKFESKWTGHKCEQKGCGTVLVADGNMKNARTVCSVKNVGQLIFEGIGSVAVGCQNSPAFQSRVCVDHQRTARSYVNEDECSLTSQNVQDSPEEYLAIQKILNSRSTRQGRLHEVKWSDGKVSWVREASLPPAVKEAIDSKVTILKATPVREFGVSRLVLCEGNATQKNEDILLT</sequence>
<proteinExistence type="predicted"/>